<reference evidence="2" key="1">
    <citation type="journal article" date="2022" name="Mol. Ecol. Resour.">
        <title>The genomes of chicory, endive, great burdock and yacon provide insights into Asteraceae palaeo-polyploidization history and plant inulin production.</title>
        <authorList>
            <person name="Fan W."/>
            <person name="Wang S."/>
            <person name="Wang H."/>
            <person name="Wang A."/>
            <person name="Jiang F."/>
            <person name="Liu H."/>
            <person name="Zhao H."/>
            <person name="Xu D."/>
            <person name="Zhang Y."/>
        </authorList>
    </citation>
    <scope>NUCLEOTIDE SEQUENCE [LARGE SCALE GENOMIC DNA]</scope>
    <source>
        <strain evidence="2">cv. Punajuju</strain>
    </source>
</reference>
<proteinExistence type="predicted"/>
<accession>A0ACB9BMJ9</accession>
<protein>
    <submittedName>
        <fullName evidence="1">Uncharacterized protein</fullName>
    </submittedName>
</protein>
<comment type="caution">
    <text evidence="1">The sequence shown here is derived from an EMBL/GenBank/DDBJ whole genome shotgun (WGS) entry which is preliminary data.</text>
</comment>
<evidence type="ECO:0000313" key="2">
    <source>
        <dbReference type="Proteomes" id="UP001055811"/>
    </source>
</evidence>
<gene>
    <name evidence="1" type="ORF">L2E82_34551</name>
</gene>
<reference evidence="1 2" key="2">
    <citation type="journal article" date="2022" name="Mol. Ecol. Resour.">
        <title>The genomes of chicory, endive, great burdock and yacon provide insights into Asteraceae paleo-polyploidization history and plant inulin production.</title>
        <authorList>
            <person name="Fan W."/>
            <person name="Wang S."/>
            <person name="Wang H."/>
            <person name="Wang A."/>
            <person name="Jiang F."/>
            <person name="Liu H."/>
            <person name="Zhao H."/>
            <person name="Xu D."/>
            <person name="Zhang Y."/>
        </authorList>
    </citation>
    <scope>NUCLEOTIDE SEQUENCE [LARGE SCALE GENOMIC DNA]</scope>
    <source>
        <strain evidence="2">cv. Punajuju</strain>
        <tissue evidence="1">Leaves</tissue>
    </source>
</reference>
<name>A0ACB9BMJ9_CICIN</name>
<dbReference type="Proteomes" id="UP001055811">
    <property type="component" value="Linkage Group LG06"/>
</dbReference>
<organism evidence="1 2">
    <name type="scientific">Cichorium intybus</name>
    <name type="common">Chicory</name>
    <dbReference type="NCBI Taxonomy" id="13427"/>
    <lineage>
        <taxon>Eukaryota</taxon>
        <taxon>Viridiplantae</taxon>
        <taxon>Streptophyta</taxon>
        <taxon>Embryophyta</taxon>
        <taxon>Tracheophyta</taxon>
        <taxon>Spermatophyta</taxon>
        <taxon>Magnoliopsida</taxon>
        <taxon>eudicotyledons</taxon>
        <taxon>Gunneridae</taxon>
        <taxon>Pentapetalae</taxon>
        <taxon>asterids</taxon>
        <taxon>campanulids</taxon>
        <taxon>Asterales</taxon>
        <taxon>Asteraceae</taxon>
        <taxon>Cichorioideae</taxon>
        <taxon>Cichorieae</taxon>
        <taxon>Cichoriinae</taxon>
        <taxon>Cichorium</taxon>
    </lineage>
</organism>
<sequence length="91" mass="10893">MLEDDEQGKIRPTVNYLKYVEKKCKRKFLRGFQWSDGSVSTEFDSDGGACWLVLTVELAGTTYDNSIEYWRWRREAVNSSFYYTKWQKEEK</sequence>
<keyword evidence="2" id="KW-1185">Reference proteome</keyword>
<dbReference type="EMBL" id="CM042014">
    <property type="protein sequence ID" value="KAI3723158.1"/>
    <property type="molecule type" value="Genomic_DNA"/>
</dbReference>
<evidence type="ECO:0000313" key="1">
    <source>
        <dbReference type="EMBL" id="KAI3723158.1"/>
    </source>
</evidence>